<protein>
    <submittedName>
        <fullName evidence="1">TusA-related sulfurtransferase</fullName>
    </submittedName>
</protein>
<dbReference type="STRING" id="617002.SAMN05660653_02409"/>
<dbReference type="OrthoDB" id="5325383at2"/>
<dbReference type="EMBL" id="FMXO01000014">
    <property type="protein sequence ID" value="SDB49337.1"/>
    <property type="molecule type" value="Genomic_DNA"/>
</dbReference>
<dbReference type="RefSeq" id="WP_161946319.1">
    <property type="nucleotide sequence ID" value="NZ_FMXO01000014.1"/>
</dbReference>
<proteinExistence type="predicted"/>
<gene>
    <name evidence="1" type="ORF">SAMN05660653_02409</name>
</gene>
<dbReference type="InterPro" id="IPR015946">
    <property type="entry name" value="KH_dom-like_a/b"/>
</dbReference>
<evidence type="ECO:0000313" key="2">
    <source>
        <dbReference type="Proteomes" id="UP000198771"/>
    </source>
</evidence>
<dbReference type="InterPro" id="IPR036868">
    <property type="entry name" value="TusA-like_sf"/>
</dbReference>
<dbReference type="InterPro" id="IPR003718">
    <property type="entry name" value="OsmC/Ohr_fam"/>
</dbReference>
<dbReference type="SUPFAM" id="SSF64307">
    <property type="entry name" value="SirA-like"/>
    <property type="match status" value="1"/>
</dbReference>
<keyword evidence="1" id="KW-0808">Transferase</keyword>
<dbReference type="Proteomes" id="UP000198771">
    <property type="component" value="Unassembled WGS sequence"/>
</dbReference>
<dbReference type="AlphaFoldDB" id="A0A1G6DVX0"/>
<evidence type="ECO:0000313" key="1">
    <source>
        <dbReference type="EMBL" id="SDB49337.1"/>
    </source>
</evidence>
<dbReference type="SUPFAM" id="SSF82784">
    <property type="entry name" value="OsmC-like"/>
    <property type="match status" value="1"/>
</dbReference>
<sequence length="256" mass="28170">MTEILDAAALNELRPERVFDGADLDCGSGLILLIRENMLQIPVGEILEMRTREPTVNDDLPPWCRMSGHEYLGRLEGDGYARYFMRRGEPKTAAGAPPSDDQALAEDKKKAMDYEWRMRVRSTGNLKSTVYCRNFSWDLGQPASFKDKDAHPCAVEALLGALGGALSSGFATDCAREGLDVDDIEITVRGKLRNILAHMGLEPGDPSFASIEVKCFASTMDNENKVRSTWEQTVARSPIAATLAKAVDLNIKFAVV</sequence>
<dbReference type="CDD" id="cd00291">
    <property type="entry name" value="SirA_YedF_YeeD"/>
    <property type="match status" value="1"/>
</dbReference>
<organism evidence="1 2">
    <name type="scientific">Desulfonatronum thiosulfatophilum</name>
    <dbReference type="NCBI Taxonomy" id="617002"/>
    <lineage>
        <taxon>Bacteria</taxon>
        <taxon>Pseudomonadati</taxon>
        <taxon>Thermodesulfobacteriota</taxon>
        <taxon>Desulfovibrionia</taxon>
        <taxon>Desulfovibrionales</taxon>
        <taxon>Desulfonatronaceae</taxon>
        <taxon>Desulfonatronum</taxon>
    </lineage>
</organism>
<accession>A0A1G6DVX0</accession>
<dbReference type="InterPro" id="IPR036102">
    <property type="entry name" value="OsmC/Ohrsf"/>
</dbReference>
<name>A0A1G6DVX0_9BACT</name>
<dbReference type="GO" id="GO:0016740">
    <property type="term" value="F:transferase activity"/>
    <property type="evidence" value="ECO:0007669"/>
    <property type="project" value="UniProtKB-KW"/>
</dbReference>
<dbReference type="Pfam" id="PF02566">
    <property type="entry name" value="OsmC"/>
    <property type="match status" value="1"/>
</dbReference>
<dbReference type="Gene3D" id="3.30.300.20">
    <property type="match status" value="1"/>
</dbReference>
<reference evidence="1 2" key="1">
    <citation type="submission" date="2016-10" db="EMBL/GenBank/DDBJ databases">
        <authorList>
            <person name="de Groot N.N."/>
        </authorList>
    </citation>
    <scope>NUCLEOTIDE SEQUENCE [LARGE SCALE GENOMIC DNA]</scope>
    <source>
        <strain evidence="1 2">ASO4-2</strain>
    </source>
</reference>
<dbReference type="Gene3D" id="3.30.110.40">
    <property type="entry name" value="TusA-like domain"/>
    <property type="match status" value="1"/>
</dbReference>
<keyword evidence="2" id="KW-1185">Reference proteome</keyword>